<dbReference type="InterPro" id="IPR029044">
    <property type="entry name" value="Nucleotide-diphossugar_trans"/>
</dbReference>
<name>A0A1F7IUH4_9BACT</name>
<gene>
    <name evidence="2" type="ORF">A3A93_02755</name>
</gene>
<dbReference type="SUPFAM" id="SSF53448">
    <property type="entry name" value="Nucleotide-diphospho-sugar transferases"/>
    <property type="match status" value="1"/>
</dbReference>
<dbReference type="Pfam" id="PF00535">
    <property type="entry name" value="Glycos_transf_2"/>
    <property type="match status" value="1"/>
</dbReference>
<dbReference type="CDD" id="cd04179">
    <property type="entry name" value="DPM_DPG-synthase_like"/>
    <property type="match status" value="1"/>
</dbReference>
<evidence type="ECO:0000313" key="2">
    <source>
        <dbReference type="EMBL" id="OGK47017.1"/>
    </source>
</evidence>
<sequence length="213" mass="24324">MKIFVVIPAFNEEKMIKNVVKELLIHVKNIVVVNDSSTDNTVRILKSLPIKLITNTTNIGYTKSLEKGISYAVNVGADYVITFDADGQHIAEDVAKFTEIIEKFKPDLILGVRSDYNRFMEHIWSYYTRFKYGFTDPLCGLKAYKRNILLKYPVLEKHYTIGTEIIFKALKDGASFKEVPVKIKKRSTVSRFGNQFVGNWLEFKGLVSVIVST</sequence>
<organism evidence="2 3">
    <name type="scientific">Candidatus Roizmanbacteria bacterium RIFCSPLOWO2_01_FULL_38_12</name>
    <dbReference type="NCBI Taxonomy" id="1802061"/>
    <lineage>
        <taxon>Bacteria</taxon>
        <taxon>Candidatus Roizmaniibacteriota</taxon>
    </lineage>
</organism>
<feature type="domain" description="Glycosyltransferase 2-like" evidence="1">
    <location>
        <begin position="5"/>
        <end position="135"/>
    </location>
</feature>
<dbReference type="STRING" id="1802061.A3A93_02755"/>
<dbReference type="PANTHER" id="PTHR48090">
    <property type="entry name" value="UNDECAPRENYL-PHOSPHATE 4-DEOXY-4-FORMAMIDO-L-ARABINOSE TRANSFERASE-RELATED"/>
    <property type="match status" value="1"/>
</dbReference>
<proteinExistence type="predicted"/>
<dbReference type="Gene3D" id="3.90.550.10">
    <property type="entry name" value="Spore Coat Polysaccharide Biosynthesis Protein SpsA, Chain A"/>
    <property type="match status" value="1"/>
</dbReference>
<comment type="caution">
    <text evidence="2">The sequence shown here is derived from an EMBL/GenBank/DDBJ whole genome shotgun (WGS) entry which is preliminary data.</text>
</comment>
<reference evidence="2 3" key="1">
    <citation type="journal article" date="2016" name="Nat. Commun.">
        <title>Thousands of microbial genomes shed light on interconnected biogeochemical processes in an aquifer system.</title>
        <authorList>
            <person name="Anantharaman K."/>
            <person name="Brown C.T."/>
            <person name="Hug L.A."/>
            <person name="Sharon I."/>
            <person name="Castelle C.J."/>
            <person name="Probst A.J."/>
            <person name="Thomas B.C."/>
            <person name="Singh A."/>
            <person name="Wilkins M.J."/>
            <person name="Karaoz U."/>
            <person name="Brodie E.L."/>
            <person name="Williams K.H."/>
            <person name="Hubbard S.S."/>
            <person name="Banfield J.F."/>
        </authorList>
    </citation>
    <scope>NUCLEOTIDE SEQUENCE [LARGE SCALE GENOMIC DNA]</scope>
</reference>
<dbReference type="AlphaFoldDB" id="A0A1F7IUH4"/>
<dbReference type="InterPro" id="IPR001173">
    <property type="entry name" value="Glyco_trans_2-like"/>
</dbReference>
<accession>A0A1F7IUH4</accession>
<dbReference type="EMBL" id="MGAL01000036">
    <property type="protein sequence ID" value="OGK47017.1"/>
    <property type="molecule type" value="Genomic_DNA"/>
</dbReference>
<dbReference type="InterPro" id="IPR050256">
    <property type="entry name" value="Glycosyltransferase_2"/>
</dbReference>
<evidence type="ECO:0000313" key="3">
    <source>
        <dbReference type="Proteomes" id="UP000177141"/>
    </source>
</evidence>
<evidence type="ECO:0000259" key="1">
    <source>
        <dbReference type="Pfam" id="PF00535"/>
    </source>
</evidence>
<protein>
    <recommendedName>
        <fullName evidence="1">Glycosyltransferase 2-like domain-containing protein</fullName>
    </recommendedName>
</protein>
<dbReference type="Proteomes" id="UP000177141">
    <property type="component" value="Unassembled WGS sequence"/>
</dbReference>